<reference evidence="3" key="1">
    <citation type="journal article" date="2023" name="Science">
        <title>Elucidation of the pathway for biosynthesis of saponin adjuvants from the soapbark tree.</title>
        <authorList>
            <person name="Reed J."/>
            <person name="Orme A."/>
            <person name="El-Demerdash A."/>
            <person name="Owen C."/>
            <person name="Martin L.B.B."/>
            <person name="Misra R.C."/>
            <person name="Kikuchi S."/>
            <person name="Rejzek M."/>
            <person name="Martin A.C."/>
            <person name="Harkess A."/>
            <person name="Leebens-Mack J."/>
            <person name="Louveau T."/>
            <person name="Stephenson M.J."/>
            <person name="Osbourn A."/>
        </authorList>
    </citation>
    <scope>NUCLEOTIDE SEQUENCE</scope>
    <source>
        <strain evidence="3">S10</strain>
    </source>
</reference>
<dbReference type="InterPro" id="IPR025520">
    <property type="entry name" value="DUF4408"/>
</dbReference>
<gene>
    <name evidence="3" type="ORF">O6P43_012574</name>
</gene>
<keyword evidence="1" id="KW-0812">Transmembrane</keyword>
<feature type="transmembrane region" description="Helical" evidence="1">
    <location>
        <begin position="53"/>
        <end position="71"/>
    </location>
</feature>
<dbReference type="PANTHER" id="PTHR33098">
    <property type="entry name" value="COTTON FIBER (DUF761)"/>
    <property type="match status" value="1"/>
</dbReference>
<feature type="domain" description="DUF4408" evidence="2">
    <location>
        <begin position="39"/>
        <end position="71"/>
    </location>
</feature>
<sequence>MEWLLSLKVLLISFGVIFMALGLKLSVPMVLEFSVSHVPVMWNFFLSWLKPPYLYIVINGIIISIAASWRFHQNNGDQTEQTPPSEVPADLAYEMKNAPEIRSEFAILEPPPPVEKEVTISEVKTVVVNGSATVVEDEDKNEIDGIVSTWKTPNRLDSTENLSPAEKPLVSARFGGRALRVSNPKQHETMENTWKAIMEGRERQMKKCDTWENHSVISTPMAMKLRKEASLSQDELNRRVEAFIQKFNEEMRLQREESLNQYKEMINHGGQ</sequence>
<dbReference type="Pfam" id="PF14364">
    <property type="entry name" value="DUF4408"/>
    <property type="match status" value="1"/>
</dbReference>
<protein>
    <submittedName>
        <fullName evidence="3">Cotton fiber expressed protein</fullName>
    </submittedName>
</protein>
<organism evidence="3 4">
    <name type="scientific">Quillaja saponaria</name>
    <name type="common">Soap bark tree</name>
    <dbReference type="NCBI Taxonomy" id="32244"/>
    <lineage>
        <taxon>Eukaryota</taxon>
        <taxon>Viridiplantae</taxon>
        <taxon>Streptophyta</taxon>
        <taxon>Embryophyta</taxon>
        <taxon>Tracheophyta</taxon>
        <taxon>Spermatophyta</taxon>
        <taxon>Magnoliopsida</taxon>
        <taxon>eudicotyledons</taxon>
        <taxon>Gunneridae</taxon>
        <taxon>Pentapetalae</taxon>
        <taxon>rosids</taxon>
        <taxon>fabids</taxon>
        <taxon>Fabales</taxon>
        <taxon>Quillajaceae</taxon>
        <taxon>Quillaja</taxon>
    </lineage>
</organism>
<dbReference type="InterPro" id="IPR008480">
    <property type="entry name" value="DUF761_pln"/>
</dbReference>
<dbReference type="AlphaFoldDB" id="A0AAD7PV63"/>
<name>A0AAD7PV63_QUISA</name>
<evidence type="ECO:0000259" key="2">
    <source>
        <dbReference type="Pfam" id="PF14364"/>
    </source>
</evidence>
<keyword evidence="1" id="KW-1133">Transmembrane helix</keyword>
<dbReference type="EMBL" id="JARAOO010000005">
    <property type="protein sequence ID" value="KAJ7968474.1"/>
    <property type="molecule type" value="Genomic_DNA"/>
</dbReference>
<dbReference type="Proteomes" id="UP001163823">
    <property type="component" value="Chromosome 5"/>
</dbReference>
<dbReference type="Pfam" id="PF05553">
    <property type="entry name" value="DUF761"/>
    <property type="match status" value="1"/>
</dbReference>
<feature type="transmembrane region" description="Helical" evidence="1">
    <location>
        <begin position="9"/>
        <end position="33"/>
    </location>
</feature>
<comment type="caution">
    <text evidence="3">The sequence shown here is derived from an EMBL/GenBank/DDBJ whole genome shotgun (WGS) entry which is preliminary data.</text>
</comment>
<evidence type="ECO:0000313" key="3">
    <source>
        <dbReference type="EMBL" id="KAJ7968474.1"/>
    </source>
</evidence>
<proteinExistence type="predicted"/>
<accession>A0AAD7PV63</accession>
<evidence type="ECO:0000313" key="4">
    <source>
        <dbReference type="Proteomes" id="UP001163823"/>
    </source>
</evidence>
<dbReference type="PANTHER" id="PTHR33098:SF109">
    <property type="entry name" value="OS07G0563400 PROTEIN"/>
    <property type="match status" value="1"/>
</dbReference>
<keyword evidence="1" id="KW-0472">Membrane</keyword>
<keyword evidence="4" id="KW-1185">Reference proteome</keyword>
<dbReference type="KEGG" id="qsa:O6P43_012574"/>
<evidence type="ECO:0000256" key="1">
    <source>
        <dbReference type="SAM" id="Phobius"/>
    </source>
</evidence>